<sequence>IVDLLYQCTHLLIWKGIRRMGHIYYLLLFWIYTKSQATAKSPPALPRTETTIRICQDNKFGCDNKCIPQIWRCDETKDCDDGSDELNCDTTVTNPTSTNSTAANSMSRFDFNPATRSTTTKLVFRDTRISVKLNSPVELRCEPANATDVNKRDCIWSHPNGTEIE</sequence>
<dbReference type="Gene3D" id="2.40.128.620">
    <property type="match status" value="1"/>
</dbReference>
<dbReference type="CDD" id="cd00112">
    <property type="entry name" value="LDLa"/>
    <property type="match status" value="1"/>
</dbReference>
<feature type="non-terminal residue" evidence="3">
    <location>
        <position position="1"/>
    </location>
</feature>
<gene>
    <name evidence="3" type="ORF">MNOR_LOCUS10398</name>
</gene>
<dbReference type="EMBL" id="CAXKWB010005231">
    <property type="protein sequence ID" value="CAL4077410.1"/>
    <property type="molecule type" value="Genomic_DNA"/>
</dbReference>
<comment type="caution">
    <text evidence="3">The sequence shown here is derived from an EMBL/GenBank/DDBJ whole genome shotgun (WGS) entry which is preliminary data.</text>
</comment>
<keyword evidence="1 2" id="KW-1015">Disulfide bond</keyword>
<feature type="non-terminal residue" evidence="3">
    <location>
        <position position="165"/>
    </location>
</feature>
<evidence type="ECO:0000256" key="2">
    <source>
        <dbReference type="PROSITE-ProRule" id="PRU00124"/>
    </source>
</evidence>
<keyword evidence="4" id="KW-1185">Reference proteome</keyword>
<evidence type="ECO:0000313" key="3">
    <source>
        <dbReference type="EMBL" id="CAL4077410.1"/>
    </source>
</evidence>
<dbReference type="AlphaFoldDB" id="A0AAV2QD50"/>
<accession>A0AAV2QD50</accession>
<dbReference type="Proteomes" id="UP001497623">
    <property type="component" value="Unassembled WGS sequence"/>
</dbReference>
<evidence type="ECO:0008006" key="5">
    <source>
        <dbReference type="Google" id="ProtNLM"/>
    </source>
</evidence>
<dbReference type="SUPFAM" id="SSF57424">
    <property type="entry name" value="LDL receptor-like module"/>
    <property type="match status" value="1"/>
</dbReference>
<protein>
    <recommendedName>
        <fullName evidence="5">Very low density lipoprotein receptor</fullName>
    </recommendedName>
</protein>
<reference evidence="3 4" key="1">
    <citation type="submission" date="2024-05" db="EMBL/GenBank/DDBJ databases">
        <authorList>
            <person name="Wallberg A."/>
        </authorList>
    </citation>
    <scope>NUCLEOTIDE SEQUENCE [LARGE SCALE GENOMIC DNA]</scope>
</reference>
<dbReference type="PROSITE" id="PS50068">
    <property type="entry name" value="LDLRA_2"/>
    <property type="match status" value="1"/>
</dbReference>
<proteinExistence type="predicted"/>
<evidence type="ECO:0000256" key="1">
    <source>
        <dbReference type="ARBA" id="ARBA00023157"/>
    </source>
</evidence>
<organism evidence="3 4">
    <name type="scientific">Meganyctiphanes norvegica</name>
    <name type="common">Northern krill</name>
    <name type="synonym">Thysanopoda norvegica</name>
    <dbReference type="NCBI Taxonomy" id="48144"/>
    <lineage>
        <taxon>Eukaryota</taxon>
        <taxon>Metazoa</taxon>
        <taxon>Ecdysozoa</taxon>
        <taxon>Arthropoda</taxon>
        <taxon>Crustacea</taxon>
        <taxon>Multicrustacea</taxon>
        <taxon>Malacostraca</taxon>
        <taxon>Eumalacostraca</taxon>
        <taxon>Eucarida</taxon>
        <taxon>Euphausiacea</taxon>
        <taxon>Euphausiidae</taxon>
        <taxon>Meganyctiphanes</taxon>
    </lineage>
</organism>
<comment type="caution">
    <text evidence="2">Lacks conserved residue(s) required for the propagation of feature annotation.</text>
</comment>
<dbReference type="InterPro" id="IPR036055">
    <property type="entry name" value="LDL_receptor-like_sf"/>
</dbReference>
<dbReference type="Pfam" id="PF00057">
    <property type="entry name" value="Ldl_recept_a"/>
    <property type="match status" value="1"/>
</dbReference>
<dbReference type="InterPro" id="IPR002172">
    <property type="entry name" value="LDrepeatLR_classA_rpt"/>
</dbReference>
<evidence type="ECO:0000313" key="4">
    <source>
        <dbReference type="Proteomes" id="UP001497623"/>
    </source>
</evidence>
<dbReference type="PROSITE" id="PS01209">
    <property type="entry name" value="LDLRA_1"/>
    <property type="match status" value="1"/>
</dbReference>
<name>A0AAV2QD50_MEGNR</name>
<feature type="disulfide bond" evidence="2">
    <location>
        <begin position="73"/>
        <end position="88"/>
    </location>
</feature>
<dbReference type="InterPro" id="IPR023415">
    <property type="entry name" value="LDLR_class-A_CS"/>
</dbReference>
<dbReference type="SMART" id="SM00192">
    <property type="entry name" value="LDLa"/>
    <property type="match status" value="1"/>
</dbReference>